<dbReference type="EMBL" id="FNCH01000007">
    <property type="protein sequence ID" value="SDG54214.1"/>
    <property type="molecule type" value="Genomic_DNA"/>
</dbReference>
<accession>A0A1G7V396</accession>
<dbReference type="STRING" id="405671.SAMN05421827_107238"/>
<keyword evidence="2" id="KW-1185">Reference proteome</keyword>
<evidence type="ECO:0000313" key="2">
    <source>
        <dbReference type="Proteomes" id="UP000199643"/>
    </source>
</evidence>
<dbReference type="AlphaFoldDB" id="A0A1G7V396"/>
<proteinExistence type="predicted"/>
<gene>
    <name evidence="1" type="ORF">SAMN05421827_107238</name>
</gene>
<name>A0A1G7V396_9SPHI</name>
<reference evidence="2" key="1">
    <citation type="submission" date="2016-10" db="EMBL/GenBank/DDBJ databases">
        <authorList>
            <person name="Varghese N."/>
            <person name="Submissions S."/>
        </authorList>
    </citation>
    <scope>NUCLEOTIDE SEQUENCE [LARGE SCALE GENOMIC DNA]</scope>
    <source>
        <strain evidence="2">DSM 17933</strain>
    </source>
</reference>
<evidence type="ECO:0000313" key="1">
    <source>
        <dbReference type="EMBL" id="SDG54214.1"/>
    </source>
</evidence>
<sequence length="108" mass="13007">MEIVVRFHPSVLLYLNELVDVLFYENYFSIRESAIDYVTRLIDTVERKIGKAQYHIAPKVIAHRGSWFIHFNISQKTTWYFVFEKSENRYLVTYVFNNYSMEAKNLNL</sequence>
<organism evidence="1 2">
    <name type="scientific">Pedobacter terrae</name>
    <dbReference type="NCBI Taxonomy" id="405671"/>
    <lineage>
        <taxon>Bacteria</taxon>
        <taxon>Pseudomonadati</taxon>
        <taxon>Bacteroidota</taxon>
        <taxon>Sphingobacteriia</taxon>
        <taxon>Sphingobacteriales</taxon>
        <taxon>Sphingobacteriaceae</taxon>
        <taxon>Pedobacter</taxon>
    </lineage>
</organism>
<dbReference type="OrthoDB" id="771059at2"/>
<evidence type="ECO:0008006" key="3">
    <source>
        <dbReference type="Google" id="ProtNLM"/>
    </source>
</evidence>
<dbReference type="RefSeq" id="WP_090499860.1">
    <property type="nucleotide sequence ID" value="NZ_FNCH01000007.1"/>
</dbReference>
<protein>
    <recommendedName>
        <fullName evidence="3">Type II toxin-antitoxin system RelE/ParE family toxin</fullName>
    </recommendedName>
</protein>
<dbReference type="Proteomes" id="UP000199643">
    <property type="component" value="Unassembled WGS sequence"/>
</dbReference>